<feature type="region of interest" description="Disordered" evidence="1">
    <location>
        <begin position="59"/>
        <end position="141"/>
    </location>
</feature>
<protein>
    <submittedName>
        <fullName evidence="2">Uncharacterized protein</fullName>
    </submittedName>
</protein>
<gene>
    <name evidence="2" type="ORF">B0T24DRAFT_167397</name>
</gene>
<sequence length="222" mass="24312">MKTSTCVTRTLTEFNTFGAGRATLLPLQPSRTLRGSRLLSRTGSPGSCLPFDELLTVGGVTLDDDDDDVDVDVDDDDDDDDELSQAPAQPPRRTVNNLDPAHHSNRGSGSRAGRATSSTQHQGTQRVSRGGTTSRGPAASAVAEGCVVRPIRSGRVPQLTARALEGMDRKAVSCEQACSFLLHFWPCYVIRINEVSFAFYCRFERFKRIYGLELQLPYLEVC</sequence>
<evidence type="ECO:0000313" key="2">
    <source>
        <dbReference type="EMBL" id="KAK3379748.1"/>
    </source>
</evidence>
<feature type="compositionally biased region" description="Polar residues" evidence="1">
    <location>
        <begin position="120"/>
        <end position="135"/>
    </location>
</feature>
<organism evidence="2 3">
    <name type="scientific">Lasiosphaeria ovina</name>
    <dbReference type="NCBI Taxonomy" id="92902"/>
    <lineage>
        <taxon>Eukaryota</taxon>
        <taxon>Fungi</taxon>
        <taxon>Dikarya</taxon>
        <taxon>Ascomycota</taxon>
        <taxon>Pezizomycotina</taxon>
        <taxon>Sordariomycetes</taxon>
        <taxon>Sordariomycetidae</taxon>
        <taxon>Sordariales</taxon>
        <taxon>Lasiosphaeriaceae</taxon>
        <taxon>Lasiosphaeria</taxon>
    </lineage>
</organism>
<feature type="compositionally biased region" description="Low complexity" evidence="1">
    <location>
        <begin position="106"/>
        <end position="119"/>
    </location>
</feature>
<name>A0AAE0TSZ9_9PEZI</name>
<evidence type="ECO:0000313" key="3">
    <source>
        <dbReference type="Proteomes" id="UP001287356"/>
    </source>
</evidence>
<reference evidence="2" key="1">
    <citation type="journal article" date="2023" name="Mol. Phylogenet. Evol.">
        <title>Genome-scale phylogeny and comparative genomics of the fungal order Sordariales.</title>
        <authorList>
            <person name="Hensen N."/>
            <person name="Bonometti L."/>
            <person name="Westerberg I."/>
            <person name="Brannstrom I.O."/>
            <person name="Guillou S."/>
            <person name="Cros-Aarteil S."/>
            <person name="Calhoun S."/>
            <person name="Haridas S."/>
            <person name="Kuo A."/>
            <person name="Mondo S."/>
            <person name="Pangilinan J."/>
            <person name="Riley R."/>
            <person name="LaButti K."/>
            <person name="Andreopoulos B."/>
            <person name="Lipzen A."/>
            <person name="Chen C."/>
            <person name="Yan M."/>
            <person name="Daum C."/>
            <person name="Ng V."/>
            <person name="Clum A."/>
            <person name="Steindorff A."/>
            <person name="Ohm R.A."/>
            <person name="Martin F."/>
            <person name="Silar P."/>
            <person name="Natvig D.O."/>
            <person name="Lalanne C."/>
            <person name="Gautier V."/>
            <person name="Ament-Velasquez S.L."/>
            <person name="Kruys A."/>
            <person name="Hutchinson M.I."/>
            <person name="Powell A.J."/>
            <person name="Barry K."/>
            <person name="Miller A.N."/>
            <person name="Grigoriev I.V."/>
            <person name="Debuchy R."/>
            <person name="Gladieux P."/>
            <person name="Hiltunen Thoren M."/>
            <person name="Johannesson H."/>
        </authorList>
    </citation>
    <scope>NUCLEOTIDE SEQUENCE</scope>
    <source>
        <strain evidence="2">CBS 958.72</strain>
    </source>
</reference>
<dbReference type="AlphaFoldDB" id="A0AAE0TSZ9"/>
<feature type="compositionally biased region" description="Acidic residues" evidence="1">
    <location>
        <begin position="62"/>
        <end position="83"/>
    </location>
</feature>
<comment type="caution">
    <text evidence="2">The sequence shown here is derived from an EMBL/GenBank/DDBJ whole genome shotgun (WGS) entry which is preliminary data.</text>
</comment>
<dbReference type="EMBL" id="JAULSN010000002">
    <property type="protein sequence ID" value="KAK3379748.1"/>
    <property type="molecule type" value="Genomic_DNA"/>
</dbReference>
<keyword evidence="3" id="KW-1185">Reference proteome</keyword>
<reference evidence="2" key="2">
    <citation type="submission" date="2023-06" db="EMBL/GenBank/DDBJ databases">
        <authorList>
            <consortium name="Lawrence Berkeley National Laboratory"/>
            <person name="Haridas S."/>
            <person name="Hensen N."/>
            <person name="Bonometti L."/>
            <person name="Westerberg I."/>
            <person name="Brannstrom I.O."/>
            <person name="Guillou S."/>
            <person name="Cros-Aarteil S."/>
            <person name="Calhoun S."/>
            <person name="Kuo A."/>
            <person name="Mondo S."/>
            <person name="Pangilinan J."/>
            <person name="Riley R."/>
            <person name="Labutti K."/>
            <person name="Andreopoulos B."/>
            <person name="Lipzen A."/>
            <person name="Chen C."/>
            <person name="Yanf M."/>
            <person name="Daum C."/>
            <person name="Ng V."/>
            <person name="Clum A."/>
            <person name="Steindorff A."/>
            <person name="Ohm R."/>
            <person name="Martin F."/>
            <person name="Silar P."/>
            <person name="Natvig D."/>
            <person name="Lalanne C."/>
            <person name="Gautier V."/>
            <person name="Ament-Velasquez S.L."/>
            <person name="Kruys A."/>
            <person name="Hutchinson M.I."/>
            <person name="Powell A.J."/>
            <person name="Barry K."/>
            <person name="Miller A.N."/>
            <person name="Grigoriev I.V."/>
            <person name="Debuchy R."/>
            <person name="Gladieux P."/>
            <person name="Thoren M.H."/>
            <person name="Johannesson H."/>
        </authorList>
    </citation>
    <scope>NUCLEOTIDE SEQUENCE</scope>
    <source>
        <strain evidence="2">CBS 958.72</strain>
    </source>
</reference>
<dbReference type="Proteomes" id="UP001287356">
    <property type="component" value="Unassembled WGS sequence"/>
</dbReference>
<proteinExistence type="predicted"/>
<evidence type="ECO:0000256" key="1">
    <source>
        <dbReference type="SAM" id="MobiDB-lite"/>
    </source>
</evidence>
<accession>A0AAE0TSZ9</accession>